<organism evidence="2 3">
    <name type="scientific">Streptomyces subrutilus</name>
    <dbReference type="NCBI Taxonomy" id="36818"/>
    <lineage>
        <taxon>Bacteria</taxon>
        <taxon>Bacillati</taxon>
        <taxon>Actinomycetota</taxon>
        <taxon>Actinomycetes</taxon>
        <taxon>Kitasatosporales</taxon>
        <taxon>Streptomycetaceae</taxon>
        <taxon>Streptomyces</taxon>
    </lineage>
</organism>
<comment type="caution">
    <text evidence="2">The sequence shown here is derived from an EMBL/GenBank/DDBJ whole genome shotgun (WGS) entry which is preliminary data.</text>
</comment>
<geneLocation type="plasmid" evidence="3">
    <name>pacmp1</name>
</geneLocation>
<evidence type="ECO:0000256" key="1">
    <source>
        <dbReference type="SAM" id="MobiDB-lite"/>
    </source>
</evidence>
<feature type="compositionally biased region" description="Polar residues" evidence="1">
    <location>
        <begin position="233"/>
        <end position="242"/>
    </location>
</feature>
<dbReference type="RefSeq" id="WP_069917998.1">
    <property type="nucleotide sequence ID" value="NZ_CM007203.1"/>
</dbReference>
<dbReference type="Proteomes" id="UP000095705">
    <property type="component" value="Plasmid pACMP1"/>
</dbReference>
<keyword evidence="2" id="KW-0614">Plasmid</keyword>
<gene>
    <name evidence="2" type="ORF">BGK67_35050</name>
</gene>
<dbReference type="EMBL" id="MEHK01000005">
    <property type="protein sequence ID" value="OEJ21111.1"/>
    <property type="molecule type" value="Genomic_DNA"/>
</dbReference>
<reference evidence="2 3" key="1">
    <citation type="submission" date="2016-08" db="EMBL/GenBank/DDBJ databases">
        <title>The complete genome of Streptomyces subrutilus 10-1-1.</title>
        <authorList>
            <person name="Chen X."/>
        </authorList>
    </citation>
    <scope>NUCLEOTIDE SEQUENCE [LARGE SCALE GENOMIC DNA]</scope>
    <source>
        <strain evidence="2 3">10-1-1</strain>
        <plasmid evidence="3">pacmp1</plasmid>
    </source>
</reference>
<feature type="region of interest" description="Disordered" evidence="1">
    <location>
        <begin position="267"/>
        <end position="286"/>
    </location>
</feature>
<sequence>MGTYTYRPLYGGAFYDPEPAGGLVDRVTLYSTPERSGIPAATVGPAVRAAPGRYVFTLPDLPDGRYWTTVTFTPSQGTPPATDRTAYVDLPLDSGLVASPESVADELGLPLPLTAAQRTALQNAVRKAQADVTSYLGRPLVPRATTLRAVTPRWTDALEDPASWPLPDPDDITEVAAYRPLGDGTYDVDFLIGLNGATEEPIVRYVTAHAAESERQRPGGVVADGRRVSSVSAEGQSISYETSPAAGQPGSLPAIDTLSGLRRLVYRPLSGPPRAPWPYSSTRGRR</sequence>
<dbReference type="AlphaFoldDB" id="A0A1E5NXY0"/>
<evidence type="ECO:0000313" key="3">
    <source>
        <dbReference type="Proteomes" id="UP000095705"/>
    </source>
</evidence>
<dbReference type="OrthoDB" id="4118977at2"/>
<feature type="region of interest" description="Disordered" evidence="1">
    <location>
        <begin position="233"/>
        <end position="254"/>
    </location>
</feature>
<protein>
    <submittedName>
        <fullName evidence="2">Uncharacterized protein</fullName>
    </submittedName>
</protein>
<accession>A0A1E5NXY0</accession>
<evidence type="ECO:0000313" key="2">
    <source>
        <dbReference type="EMBL" id="OEJ21111.1"/>
    </source>
</evidence>
<proteinExistence type="predicted"/>
<keyword evidence="3" id="KW-1185">Reference proteome</keyword>
<name>A0A1E5NXY0_9ACTN</name>